<sequence length="64" mass="7202">MSVQRSPIVSEFETQESADSHDGWFRRKVAESLADSRGVVAHDQVMADVEAVISEAEARRRSKR</sequence>
<protein>
    <recommendedName>
        <fullName evidence="2">Stability determinant domain-containing protein</fullName>
    </recommendedName>
</protein>
<dbReference type="Proteomes" id="UP000000686">
    <property type="component" value="Chromosome"/>
</dbReference>
<proteinExistence type="predicted"/>
<evidence type="ECO:0000313" key="4">
    <source>
        <dbReference type="Proteomes" id="UP000000686"/>
    </source>
</evidence>
<dbReference type="Pfam" id="PF21217">
    <property type="entry name" value="PaaA2"/>
    <property type="match status" value="1"/>
</dbReference>
<dbReference type="STRING" id="743720.Psefu_0742"/>
<organism evidence="3 4">
    <name type="scientific">Pseudomonas fulva (strain 12-X)</name>
    <dbReference type="NCBI Taxonomy" id="743720"/>
    <lineage>
        <taxon>Bacteria</taxon>
        <taxon>Pseudomonadati</taxon>
        <taxon>Pseudomonadota</taxon>
        <taxon>Gammaproteobacteria</taxon>
        <taxon>Pseudomonadales</taxon>
        <taxon>Pseudomonadaceae</taxon>
        <taxon>Pseudomonas</taxon>
    </lineage>
</organism>
<dbReference type="EMBL" id="CP002727">
    <property type="protein sequence ID" value="AEF20720.1"/>
    <property type="molecule type" value="Genomic_DNA"/>
</dbReference>
<gene>
    <name evidence="3" type="ordered locus">Psefu_0742</name>
</gene>
<accession>F6AK74</accession>
<dbReference type="AlphaFoldDB" id="F6AK74"/>
<name>F6AK74_PSEF1</name>
<dbReference type="InterPro" id="IPR048851">
    <property type="entry name" value="PaaA2_dom"/>
</dbReference>
<dbReference type="OrthoDB" id="3174560at2"/>
<feature type="domain" description="Stability determinant" evidence="2">
    <location>
        <begin position="16"/>
        <end position="47"/>
    </location>
</feature>
<dbReference type="KEGG" id="pfv:Psefu_0742"/>
<reference evidence="3 4" key="1">
    <citation type="submission" date="2011-04" db="EMBL/GenBank/DDBJ databases">
        <title>Complete sequence of Pseudomonas fulva 12-X.</title>
        <authorList>
            <consortium name="US DOE Joint Genome Institute"/>
            <person name="Lucas S."/>
            <person name="Han J."/>
            <person name="Lapidus A."/>
            <person name="Cheng J.-F."/>
            <person name="Goodwin L."/>
            <person name="Pitluck S."/>
            <person name="Peters L."/>
            <person name="Mikhailova N."/>
            <person name="Pagani I."/>
            <person name="Davenport K."/>
            <person name="Han C."/>
            <person name="Tapia R."/>
            <person name="Land M."/>
            <person name="Hauser L."/>
            <person name="Kyrpides N."/>
            <person name="Ivanova N."/>
            <person name="Pagani I."/>
            <person name="Lcollab F.I."/>
            <person name="Woyke T."/>
        </authorList>
    </citation>
    <scope>NUCLEOTIDE SEQUENCE [LARGE SCALE GENOMIC DNA]</scope>
    <source>
        <strain evidence="4">12-X</strain>
    </source>
</reference>
<dbReference type="HOGENOM" id="CLU_189958_0_0_6"/>
<evidence type="ECO:0000256" key="1">
    <source>
        <dbReference type="SAM" id="MobiDB-lite"/>
    </source>
</evidence>
<keyword evidence="4" id="KW-1185">Reference proteome</keyword>
<evidence type="ECO:0000313" key="3">
    <source>
        <dbReference type="EMBL" id="AEF20720.1"/>
    </source>
</evidence>
<feature type="region of interest" description="Disordered" evidence="1">
    <location>
        <begin position="1"/>
        <end position="21"/>
    </location>
</feature>
<dbReference type="Gene3D" id="6.20.450.20">
    <property type="match status" value="1"/>
</dbReference>
<dbReference type="RefSeq" id="WP_013789852.1">
    <property type="nucleotide sequence ID" value="NC_015556.1"/>
</dbReference>
<evidence type="ECO:0000259" key="2">
    <source>
        <dbReference type="Pfam" id="PF21217"/>
    </source>
</evidence>